<comment type="caution">
    <text evidence="1">The sequence shown here is derived from an EMBL/GenBank/DDBJ whole genome shotgun (WGS) entry which is preliminary data.</text>
</comment>
<sequence length="115" mass="13309">MQLLQWLETHKDLALQACLTKNPSDYDIEVFISGTVWKKPLKKHINILDYDMFQDCQFKIKALKTFIAKSLEIHIEYLIADSNKEDSDYSSIVLDCIKELDNITIDFTFSATSSL</sequence>
<dbReference type="AlphaFoldDB" id="A0A9N9GX30"/>
<accession>A0A9N9GX30</accession>
<evidence type="ECO:0000313" key="1">
    <source>
        <dbReference type="EMBL" id="CAG8640864.1"/>
    </source>
</evidence>
<name>A0A9N9GX30_9GLOM</name>
<dbReference type="OrthoDB" id="2377115at2759"/>
<dbReference type="EMBL" id="CAJVPY010005335">
    <property type="protein sequence ID" value="CAG8640864.1"/>
    <property type="molecule type" value="Genomic_DNA"/>
</dbReference>
<organism evidence="1 2">
    <name type="scientific">Dentiscutata erythropus</name>
    <dbReference type="NCBI Taxonomy" id="1348616"/>
    <lineage>
        <taxon>Eukaryota</taxon>
        <taxon>Fungi</taxon>
        <taxon>Fungi incertae sedis</taxon>
        <taxon>Mucoromycota</taxon>
        <taxon>Glomeromycotina</taxon>
        <taxon>Glomeromycetes</taxon>
        <taxon>Diversisporales</taxon>
        <taxon>Gigasporaceae</taxon>
        <taxon>Dentiscutata</taxon>
    </lineage>
</organism>
<protein>
    <submittedName>
        <fullName evidence="1">28602_t:CDS:1</fullName>
    </submittedName>
</protein>
<gene>
    <name evidence="1" type="ORF">DERYTH_LOCUS9648</name>
</gene>
<evidence type="ECO:0000313" key="2">
    <source>
        <dbReference type="Proteomes" id="UP000789405"/>
    </source>
</evidence>
<proteinExistence type="predicted"/>
<keyword evidence="2" id="KW-1185">Reference proteome</keyword>
<reference evidence="1" key="1">
    <citation type="submission" date="2021-06" db="EMBL/GenBank/DDBJ databases">
        <authorList>
            <person name="Kallberg Y."/>
            <person name="Tangrot J."/>
            <person name="Rosling A."/>
        </authorList>
    </citation>
    <scope>NUCLEOTIDE SEQUENCE</scope>
    <source>
        <strain evidence="1">MA453B</strain>
    </source>
</reference>
<dbReference type="Proteomes" id="UP000789405">
    <property type="component" value="Unassembled WGS sequence"/>
</dbReference>